<dbReference type="RefSeq" id="WP_380894978.1">
    <property type="nucleotide sequence ID" value="NZ_JBHTKY010000005.1"/>
</dbReference>
<organism evidence="1 2">
    <name type="scientific">Sphingobacterium daejeonense</name>
    <dbReference type="NCBI Taxonomy" id="371142"/>
    <lineage>
        <taxon>Bacteria</taxon>
        <taxon>Pseudomonadati</taxon>
        <taxon>Bacteroidota</taxon>
        <taxon>Sphingobacteriia</taxon>
        <taxon>Sphingobacteriales</taxon>
        <taxon>Sphingobacteriaceae</taxon>
        <taxon>Sphingobacterium</taxon>
    </lineage>
</organism>
<evidence type="ECO:0000313" key="2">
    <source>
        <dbReference type="Proteomes" id="UP001597205"/>
    </source>
</evidence>
<accession>A0ABW3RJY1</accession>
<evidence type="ECO:0000313" key="1">
    <source>
        <dbReference type="EMBL" id="MFD1165012.1"/>
    </source>
</evidence>
<keyword evidence="2" id="KW-1185">Reference proteome</keyword>
<sequence length="64" mass="7637">MDIKINIDRRSNQAKVFYEYLKTLPFVEIEETRYNQETEKAIKEAKSGKATKTTLEDFRKDIYS</sequence>
<gene>
    <name evidence="1" type="ORF">ACFQ2C_05260</name>
</gene>
<name>A0ABW3RJY1_9SPHI</name>
<reference evidence="2" key="1">
    <citation type="journal article" date="2019" name="Int. J. Syst. Evol. Microbiol.">
        <title>The Global Catalogue of Microorganisms (GCM) 10K type strain sequencing project: providing services to taxonomists for standard genome sequencing and annotation.</title>
        <authorList>
            <consortium name="The Broad Institute Genomics Platform"/>
            <consortium name="The Broad Institute Genome Sequencing Center for Infectious Disease"/>
            <person name="Wu L."/>
            <person name="Ma J."/>
        </authorList>
    </citation>
    <scope>NUCLEOTIDE SEQUENCE [LARGE SCALE GENOMIC DNA]</scope>
    <source>
        <strain evidence="2">CCUG 52468</strain>
    </source>
</reference>
<protein>
    <submittedName>
        <fullName evidence="1">Uncharacterized protein</fullName>
    </submittedName>
</protein>
<dbReference type="EMBL" id="JBHTKY010000005">
    <property type="protein sequence ID" value="MFD1165012.1"/>
    <property type="molecule type" value="Genomic_DNA"/>
</dbReference>
<comment type="caution">
    <text evidence="1">The sequence shown here is derived from an EMBL/GenBank/DDBJ whole genome shotgun (WGS) entry which is preliminary data.</text>
</comment>
<dbReference type="Proteomes" id="UP001597205">
    <property type="component" value="Unassembled WGS sequence"/>
</dbReference>
<proteinExistence type="predicted"/>